<feature type="region of interest" description="Disordered" evidence="1">
    <location>
        <begin position="371"/>
        <end position="403"/>
    </location>
</feature>
<dbReference type="Gene3D" id="1.10.340.70">
    <property type="match status" value="1"/>
</dbReference>
<organism evidence="3">
    <name type="scientific">Chromera velia CCMP2878</name>
    <dbReference type="NCBI Taxonomy" id="1169474"/>
    <lineage>
        <taxon>Eukaryota</taxon>
        <taxon>Sar</taxon>
        <taxon>Alveolata</taxon>
        <taxon>Colpodellida</taxon>
        <taxon>Chromeraceae</taxon>
        <taxon>Chromera</taxon>
    </lineage>
</organism>
<dbReference type="EMBL" id="CDMZ01001104">
    <property type="protein sequence ID" value="CEM27251.1"/>
    <property type="molecule type" value="Genomic_DNA"/>
</dbReference>
<protein>
    <recommendedName>
        <fullName evidence="2">Integrase catalytic domain-containing protein</fullName>
    </recommendedName>
</protein>
<dbReference type="Gene3D" id="3.30.420.10">
    <property type="entry name" value="Ribonuclease H-like superfamily/Ribonuclease H"/>
    <property type="match status" value="1"/>
</dbReference>
<accession>A0A0G4GDB4</accession>
<dbReference type="VEuPathDB" id="CryptoDB:Cvel_609"/>
<evidence type="ECO:0000256" key="1">
    <source>
        <dbReference type="SAM" id="MobiDB-lite"/>
    </source>
</evidence>
<gene>
    <name evidence="3" type="ORF">Cvel_609</name>
</gene>
<dbReference type="PhylomeDB" id="A0A0G4GDB4"/>
<dbReference type="PANTHER" id="PTHR37984:SF5">
    <property type="entry name" value="PROTEIN NYNRIN-LIKE"/>
    <property type="match status" value="1"/>
</dbReference>
<reference evidence="3" key="1">
    <citation type="submission" date="2014-11" db="EMBL/GenBank/DDBJ databases">
        <authorList>
            <person name="Otto D Thomas"/>
            <person name="Naeem Raeece"/>
        </authorList>
    </citation>
    <scope>NUCLEOTIDE SEQUENCE</scope>
</reference>
<dbReference type="Pfam" id="PF17921">
    <property type="entry name" value="Integrase_H2C2"/>
    <property type="match status" value="1"/>
</dbReference>
<dbReference type="SUPFAM" id="SSF53098">
    <property type="entry name" value="Ribonuclease H-like"/>
    <property type="match status" value="1"/>
</dbReference>
<dbReference type="InterPro" id="IPR012337">
    <property type="entry name" value="RNaseH-like_sf"/>
</dbReference>
<name>A0A0G4GDB4_9ALVE</name>
<evidence type="ECO:0000313" key="3">
    <source>
        <dbReference type="EMBL" id="CEM27251.1"/>
    </source>
</evidence>
<dbReference type="PROSITE" id="PS50994">
    <property type="entry name" value="INTEGRASE"/>
    <property type="match status" value="1"/>
</dbReference>
<dbReference type="InterPro" id="IPR001584">
    <property type="entry name" value="Integrase_cat-core"/>
</dbReference>
<dbReference type="InterPro" id="IPR050951">
    <property type="entry name" value="Retrovirus_Pol_polyprotein"/>
</dbReference>
<dbReference type="GO" id="GO:0003676">
    <property type="term" value="F:nucleic acid binding"/>
    <property type="evidence" value="ECO:0007669"/>
    <property type="project" value="InterPro"/>
</dbReference>
<feature type="domain" description="Integrase catalytic" evidence="2">
    <location>
        <begin position="64"/>
        <end position="227"/>
    </location>
</feature>
<dbReference type="InterPro" id="IPR036397">
    <property type="entry name" value="RNaseH_sf"/>
</dbReference>
<sequence length="403" mass="45282">MAGVHSPPHAAHFGMGKTYRKVASLYYWPKMWTSVTSFVRVCDRCQRSKGPTAARLGLLQPLPIPSRPWESTCIDRLTDLPPSGDDLEGFDTILVVLRRLIKAVILIPTHSTAGAEETARIYRQHVSCKKGFQRHIVCDRDPRFIAHFWQTLHASSGSEVDFVTASYHDTAGAAERMNHTLEEALRCLVDTKHSRWSEFLCDVEFAYNSSVYEGTGFAPLALDGGKSPLIPPALNLPVSVEPSFNAREFLEEHSQMIAAARDSLRSAQQVMTRNANRRRRPTKNIRVGDYVLVYRTWWPRPVGKGEEYARKLDSVWFQKLVRLKSRPFCLETIWRLFCLLGAGSTLSFTYRCASLTVSQVGRLAPRLSACPLGPRRSMKSRKSLQSEGGARPSSTRFSGGDTH</sequence>
<dbReference type="PANTHER" id="PTHR37984">
    <property type="entry name" value="PROTEIN CBG26694"/>
    <property type="match status" value="1"/>
</dbReference>
<dbReference type="AlphaFoldDB" id="A0A0G4GDB4"/>
<evidence type="ECO:0000259" key="2">
    <source>
        <dbReference type="PROSITE" id="PS50994"/>
    </source>
</evidence>
<dbReference type="InterPro" id="IPR041588">
    <property type="entry name" value="Integrase_H2C2"/>
</dbReference>
<proteinExistence type="predicted"/>
<dbReference type="GO" id="GO:0015074">
    <property type="term" value="P:DNA integration"/>
    <property type="evidence" value="ECO:0007669"/>
    <property type="project" value="InterPro"/>
</dbReference>